<dbReference type="PANTHER" id="PTHR46796">
    <property type="entry name" value="HTH-TYPE TRANSCRIPTIONAL ACTIVATOR RHAS-RELATED"/>
    <property type="match status" value="1"/>
</dbReference>
<reference evidence="5 6" key="1">
    <citation type="submission" date="2017-01" db="EMBL/GenBank/DDBJ databases">
        <title>Draft sequence of Acidihalobacter ferrooxidans strain DSM 14175 (strain V8).</title>
        <authorList>
            <person name="Khaleque H.N."/>
            <person name="Ramsay J.P."/>
            <person name="Murphy R.J.T."/>
            <person name="Kaksonen A.H."/>
            <person name="Boxall N.J."/>
            <person name="Watkin E.L.J."/>
        </authorList>
    </citation>
    <scope>NUCLEOTIDE SEQUENCE [LARGE SCALE GENOMIC DNA]</scope>
    <source>
        <strain evidence="5 6">V8</strain>
    </source>
</reference>
<dbReference type="SUPFAM" id="SSF51215">
    <property type="entry name" value="Regulatory protein AraC"/>
    <property type="match status" value="1"/>
</dbReference>
<accession>A0A1P8UIB1</accession>
<proteinExistence type="predicted"/>
<dbReference type="InterPro" id="IPR050204">
    <property type="entry name" value="AraC_XylS_family_regulators"/>
</dbReference>
<keyword evidence="1" id="KW-0805">Transcription regulation</keyword>
<dbReference type="Proteomes" id="UP000243807">
    <property type="component" value="Chromosome"/>
</dbReference>
<dbReference type="RefSeq" id="WP_076837209.1">
    <property type="nucleotide sequence ID" value="NZ_CP019434.1"/>
</dbReference>
<dbReference type="PROSITE" id="PS01124">
    <property type="entry name" value="HTH_ARAC_FAMILY_2"/>
    <property type="match status" value="1"/>
</dbReference>
<keyword evidence="6" id="KW-1185">Reference proteome</keyword>
<dbReference type="GO" id="GO:0043565">
    <property type="term" value="F:sequence-specific DNA binding"/>
    <property type="evidence" value="ECO:0007669"/>
    <property type="project" value="InterPro"/>
</dbReference>
<dbReference type="AlphaFoldDB" id="A0A1P8UIB1"/>
<name>A0A1P8UIB1_9GAMM</name>
<dbReference type="KEGG" id="afy:BW247_11105"/>
<dbReference type="Pfam" id="PF12833">
    <property type="entry name" value="HTH_18"/>
    <property type="match status" value="1"/>
</dbReference>
<dbReference type="EMBL" id="CP019434">
    <property type="protein sequence ID" value="APZ43569.1"/>
    <property type="molecule type" value="Genomic_DNA"/>
</dbReference>
<evidence type="ECO:0000313" key="5">
    <source>
        <dbReference type="EMBL" id="APZ43569.1"/>
    </source>
</evidence>
<dbReference type="Gene3D" id="1.10.10.60">
    <property type="entry name" value="Homeodomain-like"/>
    <property type="match status" value="2"/>
</dbReference>
<protein>
    <recommendedName>
        <fullName evidence="4">HTH araC/xylS-type domain-containing protein</fullName>
    </recommendedName>
</protein>
<dbReference type="PANTHER" id="PTHR46796:SF2">
    <property type="entry name" value="TRANSCRIPTIONAL REGULATORY PROTEIN"/>
    <property type="match status" value="1"/>
</dbReference>
<dbReference type="SUPFAM" id="SSF46689">
    <property type="entry name" value="Homeodomain-like"/>
    <property type="match status" value="1"/>
</dbReference>
<keyword evidence="2" id="KW-0238">DNA-binding</keyword>
<feature type="domain" description="HTH araC/xylS-type" evidence="4">
    <location>
        <begin position="175"/>
        <end position="274"/>
    </location>
</feature>
<evidence type="ECO:0000313" key="6">
    <source>
        <dbReference type="Proteomes" id="UP000243807"/>
    </source>
</evidence>
<dbReference type="GO" id="GO:0003700">
    <property type="term" value="F:DNA-binding transcription factor activity"/>
    <property type="evidence" value="ECO:0007669"/>
    <property type="project" value="InterPro"/>
</dbReference>
<dbReference type="Pfam" id="PF02311">
    <property type="entry name" value="AraC_binding"/>
    <property type="match status" value="1"/>
</dbReference>
<dbReference type="InterPro" id="IPR003313">
    <property type="entry name" value="AraC-bd"/>
</dbReference>
<organism evidence="5 6">
    <name type="scientific">Acidihalobacter ferrooxydans</name>
    <dbReference type="NCBI Taxonomy" id="1765967"/>
    <lineage>
        <taxon>Bacteria</taxon>
        <taxon>Pseudomonadati</taxon>
        <taxon>Pseudomonadota</taxon>
        <taxon>Gammaproteobacteria</taxon>
        <taxon>Chromatiales</taxon>
        <taxon>Ectothiorhodospiraceae</taxon>
        <taxon>Acidihalobacter</taxon>
    </lineage>
</organism>
<evidence type="ECO:0000256" key="1">
    <source>
        <dbReference type="ARBA" id="ARBA00023015"/>
    </source>
</evidence>
<sequence>MSPSANNRLHALDWLPGLEFLDADFGGQPFGRHCHDAFAIGAIHAGVGGYQCRGSRYALPRRTLSLMNPGEVHTGYALSPRLRYRMLYATEDSVAVLLDERHPRGFNDITAEDRDGETARLLANAHAYFEAPHDAGWKLGLETALTELLRHSLTHHAGLRVRAPGHESAAVRVTREWLDALAATPDETTAVSLRELAARVQLHPNYLLQCFTRQIGIPPYAYWQYRRIERAKQLLLAGLSAADTTYRLGFHDQAHFLRSFRRITGVTPGAYRIHRGGKHLNPNISPGRWKTR</sequence>
<gene>
    <name evidence="5" type="ORF">BW247_11105</name>
</gene>
<dbReference type="InterPro" id="IPR037923">
    <property type="entry name" value="HTH-like"/>
</dbReference>
<evidence type="ECO:0000259" key="4">
    <source>
        <dbReference type="PROSITE" id="PS01124"/>
    </source>
</evidence>
<evidence type="ECO:0000256" key="2">
    <source>
        <dbReference type="ARBA" id="ARBA00023125"/>
    </source>
</evidence>
<keyword evidence="3" id="KW-0804">Transcription</keyword>
<dbReference type="InterPro" id="IPR018060">
    <property type="entry name" value="HTH_AraC"/>
</dbReference>
<dbReference type="STRING" id="1765967.BW247_11105"/>
<dbReference type="InterPro" id="IPR009057">
    <property type="entry name" value="Homeodomain-like_sf"/>
</dbReference>
<evidence type="ECO:0000256" key="3">
    <source>
        <dbReference type="ARBA" id="ARBA00023163"/>
    </source>
</evidence>
<dbReference type="OrthoDB" id="9803764at2"/>
<dbReference type="SMART" id="SM00342">
    <property type="entry name" value="HTH_ARAC"/>
    <property type="match status" value="1"/>
</dbReference>